<gene>
    <name evidence="1" type="ORF">XENOCAPTIV_004494</name>
</gene>
<dbReference type="Proteomes" id="UP001434883">
    <property type="component" value="Unassembled WGS sequence"/>
</dbReference>
<evidence type="ECO:0000313" key="1">
    <source>
        <dbReference type="EMBL" id="MEQ2200893.1"/>
    </source>
</evidence>
<dbReference type="EMBL" id="JAHRIN010026684">
    <property type="protein sequence ID" value="MEQ2200893.1"/>
    <property type="molecule type" value="Genomic_DNA"/>
</dbReference>
<organism evidence="1 2">
    <name type="scientific">Xenoophorus captivus</name>
    <dbReference type="NCBI Taxonomy" id="1517983"/>
    <lineage>
        <taxon>Eukaryota</taxon>
        <taxon>Metazoa</taxon>
        <taxon>Chordata</taxon>
        <taxon>Craniata</taxon>
        <taxon>Vertebrata</taxon>
        <taxon>Euteleostomi</taxon>
        <taxon>Actinopterygii</taxon>
        <taxon>Neopterygii</taxon>
        <taxon>Teleostei</taxon>
        <taxon>Neoteleostei</taxon>
        <taxon>Acanthomorphata</taxon>
        <taxon>Ovalentaria</taxon>
        <taxon>Atherinomorphae</taxon>
        <taxon>Cyprinodontiformes</taxon>
        <taxon>Goodeidae</taxon>
        <taxon>Xenoophorus</taxon>
    </lineage>
</organism>
<evidence type="ECO:0000313" key="2">
    <source>
        <dbReference type="Proteomes" id="UP001434883"/>
    </source>
</evidence>
<sequence>MKSLWMGRHDDWQLEESFQEVMLADVSIISAVAKCIRVKKLNVKSTNLCFIHLNLQIVHLIYLGYTSPDGPVELKLSVSIRAELCLLSASSHHFLGFCLCICGSEFEIPVIFSLMSCRLTQQQLLPDDQPATNKNDRFISCNQI</sequence>
<comment type="caution">
    <text evidence="1">The sequence shown here is derived from an EMBL/GenBank/DDBJ whole genome shotgun (WGS) entry which is preliminary data.</text>
</comment>
<protein>
    <submittedName>
        <fullName evidence="1">Uncharacterized protein</fullName>
    </submittedName>
</protein>
<keyword evidence="2" id="KW-1185">Reference proteome</keyword>
<name>A0ABV0QZR3_9TELE</name>
<reference evidence="1 2" key="1">
    <citation type="submission" date="2021-06" db="EMBL/GenBank/DDBJ databases">
        <authorList>
            <person name="Palmer J.M."/>
        </authorList>
    </citation>
    <scope>NUCLEOTIDE SEQUENCE [LARGE SCALE GENOMIC DNA]</scope>
    <source>
        <strain evidence="1 2">XC_2019</strain>
        <tissue evidence="1">Muscle</tissue>
    </source>
</reference>
<proteinExistence type="predicted"/>
<accession>A0ABV0QZR3</accession>